<proteinExistence type="predicted"/>
<dbReference type="InterPro" id="IPR011990">
    <property type="entry name" value="TPR-like_helical_dom_sf"/>
</dbReference>
<organism evidence="1">
    <name type="scientific">Heligmosomoides polygyrus</name>
    <name type="common">Parasitic roundworm</name>
    <dbReference type="NCBI Taxonomy" id="6339"/>
    <lineage>
        <taxon>Eukaryota</taxon>
        <taxon>Metazoa</taxon>
        <taxon>Ecdysozoa</taxon>
        <taxon>Nematoda</taxon>
        <taxon>Chromadorea</taxon>
        <taxon>Rhabditida</taxon>
        <taxon>Rhabditina</taxon>
        <taxon>Rhabditomorpha</taxon>
        <taxon>Strongyloidea</taxon>
        <taxon>Heligmosomidae</taxon>
        <taxon>Heligmosomoides</taxon>
    </lineage>
</organism>
<accession>A0A3P7TEF1</accession>
<sequence>MEQRMDTMKLNLRLSSISEDLQNAVKFYTISSEGFKKLGYDRRFATACYYIGDAFFLNGDCKNANVYLLKSLELGEQFDDYNIQYLTYSKLSSTCVLLSEYSNASKFSR</sequence>
<dbReference type="AlphaFoldDB" id="A0A3P7TEF1"/>
<evidence type="ECO:0000313" key="1">
    <source>
        <dbReference type="EMBL" id="VDO19586.1"/>
    </source>
</evidence>
<gene>
    <name evidence="1" type="ORF">HPBE_LOCUS1204</name>
</gene>
<protein>
    <recommendedName>
        <fullName evidence="2">TPR_REGION domain-containing protein</fullName>
    </recommendedName>
</protein>
<dbReference type="Gene3D" id="1.25.40.10">
    <property type="entry name" value="Tetratricopeptide repeat domain"/>
    <property type="match status" value="1"/>
</dbReference>
<reference evidence="1" key="1">
    <citation type="submission" date="2018-11" db="EMBL/GenBank/DDBJ databases">
        <authorList>
            <consortium name="Pathogen Informatics"/>
        </authorList>
    </citation>
    <scope>NUCLEOTIDE SEQUENCE [LARGE SCALE GENOMIC DNA]</scope>
</reference>
<dbReference type="SUPFAM" id="SSF48452">
    <property type="entry name" value="TPR-like"/>
    <property type="match status" value="1"/>
</dbReference>
<dbReference type="OrthoDB" id="286233at2759"/>
<evidence type="ECO:0008006" key="2">
    <source>
        <dbReference type="Google" id="ProtNLM"/>
    </source>
</evidence>
<dbReference type="EMBL" id="UZAH01001220">
    <property type="protein sequence ID" value="VDO19586.1"/>
    <property type="molecule type" value="Genomic_DNA"/>
</dbReference>
<name>A0A3P7TEF1_HELPZ</name>